<evidence type="ECO:0000313" key="1">
    <source>
        <dbReference type="EMBL" id="KAF1046335.1"/>
    </source>
</evidence>
<dbReference type="GO" id="GO:0003677">
    <property type="term" value="F:DNA binding"/>
    <property type="evidence" value="ECO:0007669"/>
    <property type="project" value="InterPro"/>
</dbReference>
<evidence type="ECO:0008006" key="3">
    <source>
        <dbReference type="Google" id="ProtNLM"/>
    </source>
</evidence>
<dbReference type="GO" id="GO:0004803">
    <property type="term" value="F:transposase activity"/>
    <property type="evidence" value="ECO:0007669"/>
    <property type="project" value="InterPro"/>
</dbReference>
<dbReference type="AlphaFoldDB" id="A0A7V8FYS2"/>
<dbReference type="EMBL" id="WNDX01000021">
    <property type="protein sequence ID" value="KAF1046335.1"/>
    <property type="molecule type" value="Genomic_DNA"/>
</dbReference>
<dbReference type="PANTHER" id="PTHR33609:SF1">
    <property type="entry name" value="TRANSPOSASE"/>
    <property type="match status" value="1"/>
</dbReference>
<dbReference type="InterPro" id="IPR002514">
    <property type="entry name" value="Transposase_8"/>
</dbReference>
<dbReference type="Proteomes" id="UP000462435">
    <property type="component" value="Unassembled WGS sequence"/>
</dbReference>
<comment type="caution">
    <text evidence="1">The sequence shown here is derived from an EMBL/GenBank/DDBJ whole genome shotgun (WGS) entry which is preliminary data.</text>
</comment>
<dbReference type="SUPFAM" id="SSF46689">
    <property type="entry name" value="Homeodomain-like"/>
    <property type="match status" value="1"/>
</dbReference>
<dbReference type="InterPro" id="IPR009057">
    <property type="entry name" value="Homeodomain-like_sf"/>
</dbReference>
<evidence type="ECO:0000313" key="2">
    <source>
        <dbReference type="Proteomes" id="UP000462435"/>
    </source>
</evidence>
<name>A0A7V8FYS2_9BURK</name>
<dbReference type="InterPro" id="IPR052546">
    <property type="entry name" value="Transposase_8_domain"/>
</dbReference>
<gene>
    <name evidence="1" type="ORF">GAK35_01020</name>
</gene>
<dbReference type="PANTHER" id="PTHR33609">
    <property type="entry name" value="LOW CALCIUM RESPONSE LOCUS PROTEIN S"/>
    <property type="match status" value="1"/>
</dbReference>
<accession>A0A7V8FYS2</accession>
<protein>
    <recommendedName>
        <fullName evidence="3">Transposase</fullName>
    </recommendedName>
</protein>
<reference evidence="2" key="1">
    <citation type="journal article" date="2020" name="MBio">
        <title>Horizontal gene transfer to a defensive symbiont with a reduced genome amongst a multipartite beetle microbiome.</title>
        <authorList>
            <person name="Waterworth S.C."/>
            <person name="Florez L.V."/>
            <person name="Rees E.R."/>
            <person name="Hertweck C."/>
            <person name="Kaltenpoth M."/>
            <person name="Kwan J.C."/>
        </authorList>
    </citation>
    <scope>NUCLEOTIDE SEQUENCE [LARGE SCALE GENOMIC DNA]</scope>
</reference>
<dbReference type="GO" id="GO:0006313">
    <property type="term" value="P:DNA transposition"/>
    <property type="evidence" value="ECO:0007669"/>
    <property type="project" value="InterPro"/>
</dbReference>
<dbReference type="Pfam" id="PF01527">
    <property type="entry name" value="HTH_Tnp_1"/>
    <property type="match status" value="1"/>
</dbReference>
<proteinExistence type="predicted"/>
<sequence length="87" mass="9814">MKKRFTEEQIIGVLKEAEAGMKVAEVCRKHGISDATYYNWKSKFGGMTVSEAQRLKTLEAENAKLKKLLAESLLDNAALKDVLGRKW</sequence>
<organism evidence="1 2">
    <name type="scientific">Herbaspirillum frisingense</name>
    <dbReference type="NCBI Taxonomy" id="92645"/>
    <lineage>
        <taxon>Bacteria</taxon>
        <taxon>Pseudomonadati</taxon>
        <taxon>Pseudomonadota</taxon>
        <taxon>Betaproteobacteria</taxon>
        <taxon>Burkholderiales</taxon>
        <taxon>Oxalobacteraceae</taxon>
        <taxon>Herbaspirillum</taxon>
    </lineage>
</organism>